<feature type="non-terminal residue" evidence="1">
    <location>
        <position position="112"/>
    </location>
</feature>
<dbReference type="OrthoDB" id="2384130at2759"/>
<dbReference type="Proteomes" id="UP000789759">
    <property type="component" value="Unassembled WGS sequence"/>
</dbReference>
<reference evidence="1" key="1">
    <citation type="submission" date="2021-06" db="EMBL/GenBank/DDBJ databases">
        <authorList>
            <person name="Kallberg Y."/>
            <person name="Tangrot J."/>
            <person name="Rosling A."/>
        </authorList>
    </citation>
    <scope>NUCLEOTIDE SEQUENCE</scope>
    <source>
        <strain evidence="1">FL966</strain>
    </source>
</reference>
<proteinExistence type="predicted"/>
<evidence type="ECO:0000313" key="1">
    <source>
        <dbReference type="EMBL" id="CAG8759179.1"/>
    </source>
</evidence>
<evidence type="ECO:0000313" key="2">
    <source>
        <dbReference type="Proteomes" id="UP000789759"/>
    </source>
</evidence>
<dbReference type="AlphaFoldDB" id="A0A9N9J2N7"/>
<name>A0A9N9J2N7_9GLOM</name>
<comment type="caution">
    <text evidence="1">The sequence shown here is derived from an EMBL/GenBank/DDBJ whole genome shotgun (WGS) entry which is preliminary data.</text>
</comment>
<organism evidence="1 2">
    <name type="scientific">Cetraspora pellucida</name>
    <dbReference type="NCBI Taxonomy" id="1433469"/>
    <lineage>
        <taxon>Eukaryota</taxon>
        <taxon>Fungi</taxon>
        <taxon>Fungi incertae sedis</taxon>
        <taxon>Mucoromycota</taxon>
        <taxon>Glomeromycotina</taxon>
        <taxon>Glomeromycetes</taxon>
        <taxon>Diversisporales</taxon>
        <taxon>Gigasporaceae</taxon>
        <taxon>Cetraspora</taxon>
    </lineage>
</organism>
<sequence length="112" mass="13242">YAIKKCDNNTSKDFDKQFASYILDYKIMRDAYKKDIQTAKATCDTQLFQTIKYCFQVKNYTKNSVNCSFGLTKQEYARFEIWCIDQLADIIDRSAKNNIAINLKNYIEPFRD</sequence>
<accession>A0A9N9J2N7</accession>
<protein>
    <submittedName>
        <fullName evidence="1">3652_t:CDS:1</fullName>
    </submittedName>
</protein>
<gene>
    <name evidence="1" type="ORF">CPELLU_LOCUS15196</name>
</gene>
<dbReference type="EMBL" id="CAJVQA010019452">
    <property type="protein sequence ID" value="CAG8759179.1"/>
    <property type="molecule type" value="Genomic_DNA"/>
</dbReference>
<keyword evidence="2" id="KW-1185">Reference proteome</keyword>